<keyword evidence="2" id="KW-1185">Reference proteome</keyword>
<organism evidence="1 2">
    <name type="scientific">Reticulomyxa filosa</name>
    <dbReference type="NCBI Taxonomy" id="46433"/>
    <lineage>
        <taxon>Eukaryota</taxon>
        <taxon>Sar</taxon>
        <taxon>Rhizaria</taxon>
        <taxon>Retaria</taxon>
        <taxon>Foraminifera</taxon>
        <taxon>Monothalamids</taxon>
        <taxon>Reticulomyxidae</taxon>
        <taxon>Reticulomyxa</taxon>
    </lineage>
</organism>
<evidence type="ECO:0000313" key="2">
    <source>
        <dbReference type="Proteomes" id="UP000023152"/>
    </source>
</evidence>
<accession>X6MFV5</accession>
<proteinExistence type="predicted"/>
<comment type="caution">
    <text evidence="1">The sequence shown here is derived from an EMBL/GenBank/DDBJ whole genome shotgun (WGS) entry which is preliminary data.</text>
</comment>
<name>X6MFV5_RETFI</name>
<evidence type="ECO:0000313" key="1">
    <source>
        <dbReference type="EMBL" id="ETO12868.1"/>
    </source>
</evidence>
<gene>
    <name evidence="1" type="ORF">RFI_24506</name>
</gene>
<dbReference type="AlphaFoldDB" id="X6MFV5"/>
<sequence>MRKFLHCGNKYPFLYVAHWHVDFAHALEHYFTITTSELVRKRRLPKEVREDDQDCFAFEESVADSKVQTYLLERNINAKVKEQKGKSSFIRVLDVVKERLFYGRAPTLPSVEEYFSSMVEYLLYEINFSMSGEQVIRCIEYLLYEYWKASYAICIAKLRKIINALFSDLYRKGTEESAQDEKTHFSLNWTDTAKLLVCFYFRMTTQREEVTINYLTKAMDAIIYNRALQRNADNERISNVSQCFKEVEENLLLIFGSKCLGKLRQAFTIYVMEKDNKKIPEGFMGIHWFNFLYYLKSEHLKKKQQKWAQKTRSSGFNRHSPSDLYRQKKLWLQTFTAEHHCFSQTMTMDVCKRKGLDYFVRTARRFGWLNSHTGRLKDPNMLDLITPFIGFYCIDHHYSSFEDVEKIINKMSLPWHVFAFNVCAYPSRFAYNKITFQEPPPFSADIVNAHISHLGHYLCSPNLP</sequence>
<protein>
    <submittedName>
        <fullName evidence="1">Uncharacterized protein</fullName>
    </submittedName>
</protein>
<reference evidence="1 2" key="1">
    <citation type="journal article" date="2013" name="Curr. Biol.">
        <title>The Genome of the Foraminiferan Reticulomyxa filosa.</title>
        <authorList>
            <person name="Glockner G."/>
            <person name="Hulsmann N."/>
            <person name="Schleicher M."/>
            <person name="Noegel A.A."/>
            <person name="Eichinger L."/>
            <person name="Gallinger C."/>
            <person name="Pawlowski J."/>
            <person name="Sierra R."/>
            <person name="Euteneuer U."/>
            <person name="Pillet L."/>
            <person name="Moustafa A."/>
            <person name="Platzer M."/>
            <person name="Groth M."/>
            <person name="Szafranski K."/>
            <person name="Schliwa M."/>
        </authorList>
    </citation>
    <scope>NUCLEOTIDE SEQUENCE [LARGE SCALE GENOMIC DNA]</scope>
</reference>
<dbReference type="Proteomes" id="UP000023152">
    <property type="component" value="Unassembled WGS sequence"/>
</dbReference>
<dbReference type="EMBL" id="ASPP01021007">
    <property type="protein sequence ID" value="ETO12868.1"/>
    <property type="molecule type" value="Genomic_DNA"/>
</dbReference>
<feature type="non-terminal residue" evidence="1">
    <location>
        <position position="464"/>
    </location>
</feature>